<feature type="compositionally biased region" description="Acidic residues" evidence="1">
    <location>
        <begin position="137"/>
        <end position="168"/>
    </location>
</feature>
<feature type="compositionally biased region" description="Low complexity" evidence="1">
    <location>
        <begin position="171"/>
        <end position="188"/>
    </location>
</feature>
<name>A0A178M3D1_MYCIR</name>
<feature type="compositionally biased region" description="Low complexity" evidence="1">
    <location>
        <begin position="57"/>
        <end position="74"/>
    </location>
</feature>
<sequence>MSSAIHSLFAAITPDDTAESTRHGRYVGRVGALAVALGVGFAIVSGQGAGLARAESDTTASESEASASNAGGDESTSEQKESASTGAAEDDDPANATEQVSSDDSVDDDTAAEPADGDTAVDESGDEPPINGVGDEPVVDESGDEPSVDEIGDEAGDPSPSPDEDTQTDEPSAPTASTGGTAEAASSAVPDVASIEDDDAESAVKSPPVITEDLPAASEPSAESYSAAATPAAPGTPAPAPLVDQPRTPLAAILGGPVQLLRIAAEALDMLFTYEPSAPADPPVLLAVLLFARREIQRTFFNSAPEATADQATTAEDNPVTIEVLNNDVDPNLDAGDVLTITDYTQAAHGTVVLNPDGTFTYTPERNFSGTDTFTYTVSDDASPWHIDGLVSLLSPKVHTATVAITVTAVNDGPTAAGDTASVSEDSGGTTIDVLSNDTDIDGGPLTVTGVTQPARGLVTHTTTGVIYTPAQDFNGVETFTYTITDGRGGTTTATVTVTVTAVKDAPVANPDTATGTEDGPTLTGNVLTNDTDADGDTLTVTNPGTKIGAHGTLTLNADGSYTYTPAANASGTDTFTYVVYDNRGTVNSTATLTITLNAVNDAPVGVADIATGTEDGPTLTGNVLTNDTDADGDTLTVTNPGKTIGNHGTLVLNSDGSFTYTPDENASGTDTFTYQVADTQGGTTTATLTITLNAVNDAPAGVADTATGTEDGPTLTGNVLTNDTDADGDTLTVTNPGTTIGNHGTLVLNSDGSFTYTPDENASGTDIFLYLIVDGRGDRATATLSIFVSPVNDDPVAPTQGIAIDEDSTALAGNLLADASDPDGDRLSTVPLDVTTALGRLVLGDDGRYTYTAAPDANGTETITFSIIDPNGGSATGMLIVSVAAINDSPVLTLSATSATGSAPATFEAIASDVDGDPVALAVTVQPTKGSLVRTGDTFTYTPDPAVFGPRTGTDTFVISASDGSGGIATQTITYNYVPSPTIDLGAPPRNIGSSDDGNLTYALLDSGTVDVFDTSGDVPVRLGRIDVGGPTGSLSMTVSASGTRAFVTNSSTDTVTIIRTDGGAPTAFVMRVPDAPRDVAVNADGTRAVITHGSSVVTIISIDAAGPRTSFVSGIPPGGNVAINAAGTRAFVASPNNGSIVVLDVIETGATVRTFNVGGRLTEIKVSDDGNTAIAYNVASRSAVIVKMNANMHYRFNLPDPSFENGPGFIAISDDGTRAFVTTHPPEASGRFGSLMVFDTASPGMPSMRRIDLPDWPHSVATDANGSKAYVLSHAEGIYEVDVASGSFTLISAVGDSYNSNFDQVTVSDDGSRVVTAGQSRVLTVRTLTPPVI</sequence>
<dbReference type="InterPro" id="IPR015943">
    <property type="entry name" value="WD40/YVTN_repeat-like_dom_sf"/>
</dbReference>
<comment type="caution">
    <text evidence="2">The sequence shown here is derived from an EMBL/GenBank/DDBJ whole genome shotgun (WGS) entry which is preliminary data.</text>
</comment>
<feature type="compositionally biased region" description="Acidic residues" evidence="1">
    <location>
        <begin position="104"/>
        <end position="126"/>
    </location>
</feature>
<dbReference type="Pfam" id="PF17963">
    <property type="entry name" value="Big_9"/>
    <property type="match status" value="7"/>
</dbReference>
<feature type="region of interest" description="Disordered" evidence="1">
    <location>
        <begin position="54"/>
        <end position="244"/>
    </location>
</feature>
<protein>
    <recommendedName>
        <fullName evidence="4">Cadherin domain-containing protein</fullName>
    </recommendedName>
</protein>
<dbReference type="PANTHER" id="PTHR34720">
    <property type="entry name" value="MICROCYSTIN DEPENDENT PROTEIN"/>
    <property type="match status" value="1"/>
</dbReference>
<evidence type="ECO:0000313" key="2">
    <source>
        <dbReference type="EMBL" id="OAN41966.1"/>
    </source>
</evidence>
<dbReference type="SUPFAM" id="SSF50969">
    <property type="entry name" value="YVTN repeat-like/Quinoprotein amine dehydrogenase"/>
    <property type="match status" value="1"/>
</dbReference>
<dbReference type="RefSeq" id="WP_064280165.1">
    <property type="nucleotide sequence ID" value="NZ_LWCS01000002.1"/>
</dbReference>
<organism evidence="2 3">
    <name type="scientific">Mycolicibacterium iranicum</name>
    <name type="common">Mycobacterium iranicum</name>
    <dbReference type="NCBI Taxonomy" id="912594"/>
    <lineage>
        <taxon>Bacteria</taxon>
        <taxon>Bacillati</taxon>
        <taxon>Actinomycetota</taxon>
        <taxon>Actinomycetes</taxon>
        <taxon>Mycobacteriales</taxon>
        <taxon>Mycobacteriaceae</taxon>
        <taxon>Mycolicibacterium</taxon>
    </lineage>
</organism>
<evidence type="ECO:0008006" key="4">
    <source>
        <dbReference type="Google" id="ProtNLM"/>
    </source>
</evidence>
<dbReference type="EMBL" id="LWCS01000002">
    <property type="protein sequence ID" value="OAN41966.1"/>
    <property type="molecule type" value="Genomic_DNA"/>
</dbReference>
<dbReference type="NCBIfam" id="TIGR01965">
    <property type="entry name" value="VCBS_repeat"/>
    <property type="match status" value="3"/>
</dbReference>
<evidence type="ECO:0000313" key="3">
    <source>
        <dbReference type="Proteomes" id="UP000078396"/>
    </source>
</evidence>
<feature type="compositionally biased region" description="Low complexity" evidence="1">
    <location>
        <begin position="215"/>
        <end position="233"/>
    </location>
</feature>
<proteinExistence type="predicted"/>
<dbReference type="PANTHER" id="PTHR34720:SF9">
    <property type="entry name" value="BLR4714 PROTEIN"/>
    <property type="match status" value="1"/>
</dbReference>
<dbReference type="NCBIfam" id="NF012211">
    <property type="entry name" value="tand_rpt_95"/>
    <property type="match status" value="6"/>
</dbReference>
<dbReference type="Gene3D" id="2.60.40.3440">
    <property type="match status" value="1"/>
</dbReference>
<evidence type="ECO:0000256" key="1">
    <source>
        <dbReference type="SAM" id="MobiDB-lite"/>
    </source>
</evidence>
<dbReference type="Gene3D" id="2.60.40.2810">
    <property type="match status" value="5"/>
</dbReference>
<dbReference type="Gene3D" id="2.130.10.10">
    <property type="entry name" value="YVTN repeat-like/Quinoprotein amine dehydrogenase"/>
    <property type="match status" value="2"/>
</dbReference>
<gene>
    <name evidence="2" type="ORF">A4X20_03870</name>
</gene>
<accession>A0A178M3D1</accession>
<dbReference type="Proteomes" id="UP000078396">
    <property type="component" value="Unassembled WGS sequence"/>
</dbReference>
<dbReference type="OrthoDB" id="5112730at2"/>
<reference evidence="2 3" key="1">
    <citation type="submission" date="2016-04" db="EMBL/GenBank/DDBJ databases">
        <title>Draft Genome Sequences of Staphylococcus capitis Strain H36, S. capitis Strain H65, S. cohnii Strain H62, S. hominis Strain H69, Mycobacterium iranicum Strain H39, Plantibacter sp. Strain H53, Pseudomonas oryzihabitans Strain H72, and Microbacterium sp. Strain H83, isolated from residential settings.</title>
        <authorList>
            <person name="Lymperopoulou D."/>
            <person name="Adams R.I."/>
            <person name="Lindow S."/>
            <person name="Coil D.A."/>
            <person name="Jospin G."/>
            <person name="Eisen J.A."/>
        </authorList>
    </citation>
    <scope>NUCLEOTIDE SEQUENCE [LARGE SCALE GENOMIC DNA]</scope>
    <source>
        <strain evidence="2 3">H39</strain>
    </source>
</reference>
<dbReference type="InterPro" id="IPR011044">
    <property type="entry name" value="Quino_amine_DH_bsu"/>
</dbReference>
<dbReference type="InterPro" id="IPR010221">
    <property type="entry name" value="VCBS_dom"/>
</dbReference>